<proteinExistence type="predicted"/>
<dbReference type="AlphaFoldDB" id="A0A4V4HG69"/>
<name>A0A4V4HG69_DENBC</name>
<evidence type="ECO:0000313" key="3">
    <source>
        <dbReference type="Proteomes" id="UP000297245"/>
    </source>
</evidence>
<dbReference type="Proteomes" id="UP000297245">
    <property type="component" value="Unassembled WGS sequence"/>
</dbReference>
<accession>A0A4V4HG69</accession>
<dbReference type="EMBL" id="ML179151">
    <property type="protein sequence ID" value="THU97665.1"/>
    <property type="molecule type" value="Genomic_DNA"/>
</dbReference>
<feature type="region of interest" description="Disordered" evidence="1">
    <location>
        <begin position="1"/>
        <end position="65"/>
    </location>
</feature>
<evidence type="ECO:0000256" key="1">
    <source>
        <dbReference type="SAM" id="MobiDB-lite"/>
    </source>
</evidence>
<sequence>MSRLPPLSTRDRSRSPMKPSPSPSKSRMGTTTPVRATTPVRTSTKSSTGPRKPVEKEEPPPTPTVSIKEQIALKRVEAKKAMTARRWGWCGLNDMSSLEDAVPGTSPLLRKKISSDDGLFARRLNVLGVGCPSKAL</sequence>
<evidence type="ECO:0000313" key="2">
    <source>
        <dbReference type="EMBL" id="THU97665.1"/>
    </source>
</evidence>
<reference evidence="2 3" key="1">
    <citation type="journal article" date="2019" name="Nat. Ecol. Evol.">
        <title>Megaphylogeny resolves global patterns of mushroom evolution.</title>
        <authorList>
            <person name="Varga T."/>
            <person name="Krizsan K."/>
            <person name="Foldi C."/>
            <person name="Dima B."/>
            <person name="Sanchez-Garcia M."/>
            <person name="Sanchez-Ramirez S."/>
            <person name="Szollosi G.J."/>
            <person name="Szarkandi J.G."/>
            <person name="Papp V."/>
            <person name="Albert L."/>
            <person name="Andreopoulos W."/>
            <person name="Angelini C."/>
            <person name="Antonin V."/>
            <person name="Barry K.W."/>
            <person name="Bougher N.L."/>
            <person name="Buchanan P."/>
            <person name="Buyck B."/>
            <person name="Bense V."/>
            <person name="Catcheside P."/>
            <person name="Chovatia M."/>
            <person name="Cooper J."/>
            <person name="Damon W."/>
            <person name="Desjardin D."/>
            <person name="Finy P."/>
            <person name="Geml J."/>
            <person name="Haridas S."/>
            <person name="Hughes K."/>
            <person name="Justo A."/>
            <person name="Karasinski D."/>
            <person name="Kautmanova I."/>
            <person name="Kiss B."/>
            <person name="Kocsube S."/>
            <person name="Kotiranta H."/>
            <person name="LaButti K.M."/>
            <person name="Lechner B.E."/>
            <person name="Liimatainen K."/>
            <person name="Lipzen A."/>
            <person name="Lukacs Z."/>
            <person name="Mihaltcheva S."/>
            <person name="Morgado L.N."/>
            <person name="Niskanen T."/>
            <person name="Noordeloos M.E."/>
            <person name="Ohm R.A."/>
            <person name="Ortiz-Santana B."/>
            <person name="Ovrebo C."/>
            <person name="Racz N."/>
            <person name="Riley R."/>
            <person name="Savchenko A."/>
            <person name="Shiryaev A."/>
            <person name="Soop K."/>
            <person name="Spirin V."/>
            <person name="Szebenyi C."/>
            <person name="Tomsovsky M."/>
            <person name="Tulloss R.E."/>
            <person name="Uehling J."/>
            <person name="Grigoriev I.V."/>
            <person name="Vagvolgyi C."/>
            <person name="Papp T."/>
            <person name="Martin F.M."/>
            <person name="Miettinen O."/>
            <person name="Hibbett D.S."/>
            <person name="Nagy L.G."/>
        </authorList>
    </citation>
    <scope>NUCLEOTIDE SEQUENCE [LARGE SCALE GENOMIC DNA]</scope>
    <source>
        <strain evidence="2 3">CBS 962.96</strain>
    </source>
</reference>
<gene>
    <name evidence="2" type="ORF">K435DRAFT_777954</name>
</gene>
<protein>
    <submittedName>
        <fullName evidence="2">Uncharacterized protein</fullName>
    </submittedName>
</protein>
<feature type="compositionally biased region" description="Low complexity" evidence="1">
    <location>
        <begin position="23"/>
        <end position="44"/>
    </location>
</feature>
<organism evidence="2 3">
    <name type="scientific">Dendrothele bispora (strain CBS 962.96)</name>
    <dbReference type="NCBI Taxonomy" id="1314807"/>
    <lineage>
        <taxon>Eukaryota</taxon>
        <taxon>Fungi</taxon>
        <taxon>Dikarya</taxon>
        <taxon>Basidiomycota</taxon>
        <taxon>Agaricomycotina</taxon>
        <taxon>Agaricomycetes</taxon>
        <taxon>Agaricomycetidae</taxon>
        <taxon>Agaricales</taxon>
        <taxon>Agaricales incertae sedis</taxon>
        <taxon>Dendrothele</taxon>
    </lineage>
</organism>
<keyword evidence="3" id="KW-1185">Reference proteome</keyword>